<keyword evidence="4" id="KW-0720">Serine protease</keyword>
<dbReference type="SUPFAM" id="SSF52743">
    <property type="entry name" value="Subtilisin-like"/>
    <property type="match status" value="1"/>
</dbReference>
<dbReference type="Pfam" id="PF00082">
    <property type="entry name" value="Peptidase_S8"/>
    <property type="match status" value="1"/>
</dbReference>
<dbReference type="PROSITE" id="PS51892">
    <property type="entry name" value="SUBTILASE"/>
    <property type="match status" value="1"/>
</dbReference>
<feature type="chain" id="PRO_5016984011" evidence="7">
    <location>
        <begin position="23"/>
        <end position="448"/>
    </location>
</feature>
<keyword evidence="3" id="KW-0378">Hydrolase</keyword>
<keyword evidence="7" id="KW-0732">Signal</keyword>
<sequence length="448" mass="46746">MRKIPPRGLPLGFLLTVMTVMAGALGAPAPTAADDAARPRFLTLAEAVDHHVVAERVAGVPAAERALAALRLEGSEVAQAILRVLDGRGRHVRPVWAARGVCVDLTDEELTRLLAEYPTLQAETIDQLAEPIMPWPRPGPSGPTMAPPAPNAWNLAMSGATALLQERGLTGQGVLIGVVGPDLPYLHPCLSGKIKHSKHFGDPKANTGTVEDLMLMHPLGVLAGFVKGRFQGVATGAVLSLATVTRGKLPTAELLAAIEWVLQPTDDPPPAAILLCVDFGGPAPKAVRQILAACRTAGVLPIIPAGNIPSRITGMAALPECLTIGALDQWKAKAGFSGTGPGVVEAVPIPKPDWAEPGVAIYGPNLEGSYRFGSGTLQAAAHFAGIWAQMREARPADDLETLLEALATSAIDLGAPGFDMETGRGLPNPSAALWHLENPPPPPAESWP</sequence>
<dbReference type="Gene3D" id="3.40.50.200">
    <property type="entry name" value="Peptidase S8/S53 domain"/>
    <property type="match status" value="1"/>
</dbReference>
<organism evidence="9 10">
    <name type="scientific">Candidatus Ozemobacter sibiricus</name>
    <dbReference type="NCBI Taxonomy" id="2268124"/>
    <lineage>
        <taxon>Bacteria</taxon>
        <taxon>Candidatus Ozemobacteria</taxon>
        <taxon>Candidatus Ozemobacterales</taxon>
        <taxon>Candidatus Ozemobacteraceae</taxon>
        <taxon>Candidatus Ozemobacter</taxon>
    </lineage>
</organism>
<reference evidence="9 10" key="1">
    <citation type="submission" date="2018-05" db="EMBL/GenBank/DDBJ databases">
        <title>A metagenomic window into the 2 km-deep terrestrial subsurface aquifer revealed taxonomically and functionally diverse microbial community comprising novel uncultured bacterial lineages.</title>
        <authorList>
            <person name="Kadnikov V.V."/>
            <person name="Mardanov A.V."/>
            <person name="Beletsky A.V."/>
            <person name="Banks D."/>
            <person name="Pimenov N.V."/>
            <person name="Frank Y.A."/>
            <person name="Karnachuk O.V."/>
            <person name="Ravin N.V."/>
        </authorList>
    </citation>
    <scope>NUCLEOTIDE SEQUENCE [LARGE SCALE GENOMIC DNA]</scope>
    <source>
        <strain evidence="9">BY5</strain>
    </source>
</reference>
<feature type="domain" description="Peptidase S8/S53" evidence="8">
    <location>
        <begin position="171"/>
        <end position="425"/>
    </location>
</feature>
<proteinExistence type="inferred from homology"/>
<feature type="region of interest" description="Disordered" evidence="6">
    <location>
        <begin position="424"/>
        <end position="448"/>
    </location>
</feature>
<dbReference type="InterPro" id="IPR050131">
    <property type="entry name" value="Peptidase_S8_subtilisin-like"/>
</dbReference>
<accession>A0A367ZN35</accession>
<evidence type="ECO:0000256" key="3">
    <source>
        <dbReference type="ARBA" id="ARBA00022801"/>
    </source>
</evidence>
<gene>
    <name evidence="9" type="ORF">OZSIB_0283</name>
</gene>
<evidence type="ECO:0000256" key="2">
    <source>
        <dbReference type="ARBA" id="ARBA00022670"/>
    </source>
</evidence>
<dbReference type="InterPro" id="IPR036852">
    <property type="entry name" value="Peptidase_S8/S53_dom_sf"/>
</dbReference>
<dbReference type="AlphaFoldDB" id="A0A367ZN35"/>
<dbReference type="InterPro" id="IPR000209">
    <property type="entry name" value="Peptidase_S8/S53_dom"/>
</dbReference>
<evidence type="ECO:0000256" key="6">
    <source>
        <dbReference type="SAM" id="MobiDB-lite"/>
    </source>
</evidence>
<dbReference type="GO" id="GO:0004252">
    <property type="term" value="F:serine-type endopeptidase activity"/>
    <property type="evidence" value="ECO:0007669"/>
    <property type="project" value="InterPro"/>
</dbReference>
<dbReference type="Proteomes" id="UP000252355">
    <property type="component" value="Unassembled WGS sequence"/>
</dbReference>
<comment type="similarity">
    <text evidence="1 5">Belongs to the peptidase S8 family.</text>
</comment>
<evidence type="ECO:0000259" key="8">
    <source>
        <dbReference type="Pfam" id="PF00082"/>
    </source>
</evidence>
<dbReference type="PANTHER" id="PTHR43806">
    <property type="entry name" value="PEPTIDASE S8"/>
    <property type="match status" value="1"/>
</dbReference>
<dbReference type="GO" id="GO:0006508">
    <property type="term" value="P:proteolysis"/>
    <property type="evidence" value="ECO:0007669"/>
    <property type="project" value="UniProtKB-KW"/>
</dbReference>
<evidence type="ECO:0000256" key="7">
    <source>
        <dbReference type="SAM" id="SignalP"/>
    </source>
</evidence>
<comment type="caution">
    <text evidence="5">Lacks conserved residue(s) required for the propagation of feature annotation.</text>
</comment>
<keyword evidence="2" id="KW-0645">Protease</keyword>
<evidence type="ECO:0000256" key="1">
    <source>
        <dbReference type="ARBA" id="ARBA00011073"/>
    </source>
</evidence>
<dbReference type="EMBL" id="QOQW01000015">
    <property type="protein sequence ID" value="RCK79169.1"/>
    <property type="molecule type" value="Genomic_DNA"/>
</dbReference>
<name>A0A367ZN35_9BACT</name>
<protein>
    <submittedName>
        <fullName evidence="9">Peptidase S8 and S53, subtilisin, kexin, sedolisin</fullName>
    </submittedName>
</protein>
<feature type="signal peptide" evidence="7">
    <location>
        <begin position="1"/>
        <end position="22"/>
    </location>
</feature>
<comment type="caution">
    <text evidence="9">The sequence shown here is derived from an EMBL/GenBank/DDBJ whole genome shotgun (WGS) entry which is preliminary data.</text>
</comment>
<evidence type="ECO:0000313" key="9">
    <source>
        <dbReference type="EMBL" id="RCK79169.1"/>
    </source>
</evidence>
<evidence type="ECO:0000256" key="5">
    <source>
        <dbReference type="PROSITE-ProRule" id="PRU01240"/>
    </source>
</evidence>
<evidence type="ECO:0000313" key="10">
    <source>
        <dbReference type="Proteomes" id="UP000252355"/>
    </source>
</evidence>
<evidence type="ECO:0000256" key="4">
    <source>
        <dbReference type="ARBA" id="ARBA00022825"/>
    </source>
</evidence>
<dbReference type="PANTHER" id="PTHR43806:SF11">
    <property type="entry name" value="CEREVISIN-RELATED"/>
    <property type="match status" value="1"/>
</dbReference>
<feature type="compositionally biased region" description="Pro residues" evidence="6">
    <location>
        <begin position="438"/>
        <end position="448"/>
    </location>
</feature>